<dbReference type="Proteomes" id="UP001257948">
    <property type="component" value="Unassembled WGS sequence"/>
</dbReference>
<feature type="region of interest" description="Disordered" evidence="1">
    <location>
        <begin position="95"/>
        <end position="114"/>
    </location>
</feature>
<name>A0ABU3M9F1_9ACTN</name>
<dbReference type="RefSeq" id="WP_314207794.1">
    <property type="nucleotide sequence ID" value="NZ_JAVTLL010000055.1"/>
</dbReference>
<sequence>MGESDGDGGVRGYRQVDAATLRRWEAWATEARTQLAAAGLPVQAEYMAPAVGGGAVSEAIVEAIRAVLTRGGFTVEDSPNEYALGRLYLVSPPRTPLPDMLEGPASSGEETGPS</sequence>
<evidence type="ECO:0000313" key="2">
    <source>
        <dbReference type="EMBL" id="MDT7847609.1"/>
    </source>
</evidence>
<evidence type="ECO:0000313" key="3">
    <source>
        <dbReference type="Proteomes" id="UP001257948"/>
    </source>
</evidence>
<organism evidence="2 3">
    <name type="scientific">Streptomyces justiciae</name>
    <dbReference type="NCBI Taxonomy" id="2780140"/>
    <lineage>
        <taxon>Bacteria</taxon>
        <taxon>Bacillati</taxon>
        <taxon>Actinomycetota</taxon>
        <taxon>Actinomycetes</taxon>
        <taxon>Kitasatosporales</taxon>
        <taxon>Streptomycetaceae</taxon>
        <taxon>Streptomyces</taxon>
    </lineage>
</organism>
<reference evidence="3" key="1">
    <citation type="submission" date="2023-07" db="EMBL/GenBank/DDBJ databases">
        <title>Draft genome sequence of the endophytic actinobacterium Streptomyces justiciae WPN32, a potential antibiotic producer.</title>
        <authorList>
            <person name="Yasawong M."/>
            <person name="Pana W."/>
            <person name="Ganta P."/>
            <person name="Santapan N."/>
            <person name="Songngamsuk T."/>
            <person name="Phatcharaharikarn M."/>
            <person name="Kerdtoob S."/>
            <person name="Nantapong N."/>
        </authorList>
    </citation>
    <scope>NUCLEOTIDE SEQUENCE [LARGE SCALE GENOMIC DNA]</scope>
    <source>
        <strain evidence="3">WPN32</strain>
    </source>
</reference>
<gene>
    <name evidence="2" type="ORF">RQC66_43565</name>
</gene>
<protein>
    <submittedName>
        <fullName evidence="2">Uncharacterized protein</fullName>
    </submittedName>
</protein>
<dbReference type="EMBL" id="JAVTLL010000055">
    <property type="protein sequence ID" value="MDT7847609.1"/>
    <property type="molecule type" value="Genomic_DNA"/>
</dbReference>
<proteinExistence type="predicted"/>
<comment type="caution">
    <text evidence="2">The sequence shown here is derived from an EMBL/GenBank/DDBJ whole genome shotgun (WGS) entry which is preliminary data.</text>
</comment>
<evidence type="ECO:0000256" key="1">
    <source>
        <dbReference type="SAM" id="MobiDB-lite"/>
    </source>
</evidence>
<keyword evidence="3" id="KW-1185">Reference proteome</keyword>
<accession>A0ABU3M9F1</accession>